<reference evidence="9" key="1">
    <citation type="submission" date="2020-01" db="EMBL/GenBank/DDBJ databases">
        <title>Draft genome sequence of the Termite Coptotermes fromosanus.</title>
        <authorList>
            <person name="Itakura S."/>
            <person name="Yosikawa Y."/>
            <person name="Umezawa K."/>
        </authorList>
    </citation>
    <scope>NUCLEOTIDE SEQUENCE [LARGE SCALE GENOMIC DNA]</scope>
</reference>
<keyword evidence="3 7" id="KW-0812">Transmembrane</keyword>
<keyword evidence="9" id="KW-1185">Reference proteome</keyword>
<evidence type="ECO:0000256" key="4">
    <source>
        <dbReference type="ARBA" id="ARBA00022989"/>
    </source>
</evidence>
<evidence type="ECO:0000313" key="8">
    <source>
        <dbReference type="EMBL" id="GFG29120.1"/>
    </source>
</evidence>
<feature type="transmembrane region" description="Helical" evidence="7">
    <location>
        <begin position="411"/>
        <end position="431"/>
    </location>
</feature>
<protein>
    <recommendedName>
        <fullName evidence="10">UNC93-like protein</fullName>
    </recommendedName>
</protein>
<evidence type="ECO:0000256" key="5">
    <source>
        <dbReference type="ARBA" id="ARBA00023136"/>
    </source>
</evidence>
<dbReference type="AlphaFoldDB" id="A0A6L2PCF8"/>
<dbReference type="FunCoup" id="A0A6L2PCF8">
    <property type="interactions" value="5"/>
</dbReference>
<evidence type="ECO:0000313" key="9">
    <source>
        <dbReference type="Proteomes" id="UP000502823"/>
    </source>
</evidence>
<evidence type="ECO:0000256" key="3">
    <source>
        <dbReference type="ARBA" id="ARBA00022692"/>
    </source>
</evidence>
<feature type="transmembrane region" description="Helical" evidence="7">
    <location>
        <begin position="124"/>
        <end position="144"/>
    </location>
</feature>
<dbReference type="InterPro" id="IPR010291">
    <property type="entry name" value="Ion_channel_UNC-93"/>
</dbReference>
<dbReference type="GO" id="GO:0015459">
    <property type="term" value="F:potassium channel regulator activity"/>
    <property type="evidence" value="ECO:0007669"/>
    <property type="project" value="TreeGrafter"/>
</dbReference>
<feature type="transmembrane region" description="Helical" evidence="7">
    <location>
        <begin position="288"/>
        <end position="310"/>
    </location>
</feature>
<feature type="transmembrane region" description="Helical" evidence="7">
    <location>
        <begin position="91"/>
        <end position="112"/>
    </location>
</feature>
<gene>
    <name evidence="8" type="ORF">Cfor_12650</name>
</gene>
<feature type="transmembrane region" description="Helical" evidence="7">
    <location>
        <begin position="437"/>
        <end position="455"/>
    </location>
</feature>
<comment type="subcellular location">
    <subcellularLocation>
        <location evidence="1">Membrane</location>
        <topology evidence="1">Multi-pass membrane protein</topology>
    </subcellularLocation>
</comment>
<evidence type="ECO:0000256" key="1">
    <source>
        <dbReference type="ARBA" id="ARBA00004141"/>
    </source>
</evidence>
<comment type="caution">
    <text evidence="8">The sequence shown here is derived from an EMBL/GenBank/DDBJ whole genome shotgun (WGS) entry which is preliminary data.</text>
</comment>
<organism evidence="8 9">
    <name type="scientific">Coptotermes formosanus</name>
    <name type="common">Formosan subterranean termite</name>
    <dbReference type="NCBI Taxonomy" id="36987"/>
    <lineage>
        <taxon>Eukaryota</taxon>
        <taxon>Metazoa</taxon>
        <taxon>Ecdysozoa</taxon>
        <taxon>Arthropoda</taxon>
        <taxon>Hexapoda</taxon>
        <taxon>Insecta</taxon>
        <taxon>Pterygota</taxon>
        <taxon>Neoptera</taxon>
        <taxon>Polyneoptera</taxon>
        <taxon>Dictyoptera</taxon>
        <taxon>Blattodea</taxon>
        <taxon>Blattoidea</taxon>
        <taxon>Termitoidae</taxon>
        <taxon>Rhinotermitidae</taxon>
        <taxon>Coptotermes</taxon>
    </lineage>
</organism>
<dbReference type="PANTHER" id="PTHR19444:SF50">
    <property type="match status" value="1"/>
</dbReference>
<dbReference type="InParanoid" id="A0A6L2PCF8"/>
<sequence>STHIACLMSHYHTKRDGRPEAFKNWQYIKMDNSNGHSDVYELSSDIQNGTKEHSKHEENSTTEEMGSAEGVGEVTSNNNDKEYKPSEKWRIMKNIVVISLAFMVHFTAFQGAGNLQSSVNADEGLGTVSLATIYFALILSNVFLPVVMIRWLGCKWAVAVSFIAYMPYIGAQFYPKFYTMIPAGLLVGFGGGPLWCGKCTYLSVVSEIYAELTNVPAETLVVRFFGIFFMIFQFAQVWGNLISSTVFSMGDSERTLFSNVSAICGRNFCPGNEANENSNMQRPPDEQIYMVAGIYLACMASACIIVALGVDSLKRYKEGIREGSGKGLSGFQLLAITLKLLKERNQLLILPITMFLGVEQAFVGADYTAAYVACAWGISNIGYVMICYGITNSISAIGTGSLVKLTGRVPIVCCAFLLHLGILIGLLTWAPTPDDKILFFVITGLWGICDGVWLVQINAYCGILFPSREEAAYSNFRLWESLGYIIAYAYSMYLCATVKIYILLAFLVTGMAGYLTVEWKERQKLREKAVQ</sequence>
<evidence type="ECO:0000256" key="7">
    <source>
        <dbReference type="SAM" id="Phobius"/>
    </source>
</evidence>
<feature type="non-terminal residue" evidence="8">
    <location>
        <position position="1"/>
    </location>
</feature>
<dbReference type="EMBL" id="BLKM01000115">
    <property type="protein sequence ID" value="GFG29120.1"/>
    <property type="molecule type" value="Genomic_DNA"/>
</dbReference>
<evidence type="ECO:0000256" key="2">
    <source>
        <dbReference type="ARBA" id="ARBA00009172"/>
    </source>
</evidence>
<feature type="transmembrane region" description="Helical" evidence="7">
    <location>
        <begin position="220"/>
        <end position="239"/>
    </location>
</feature>
<dbReference type="GO" id="GO:0043266">
    <property type="term" value="P:regulation of potassium ion transport"/>
    <property type="evidence" value="ECO:0007669"/>
    <property type="project" value="TreeGrafter"/>
</dbReference>
<evidence type="ECO:0000256" key="6">
    <source>
        <dbReference type="SAM" id="MobiDB-lite"/>
    </source>
</evidence>
<dbReference type="Pfam" id="PF05978">
    <property type="entry name" value="UNC-93"/>
    <property type="match status" value="1"/>
</dbReference>
<keyword evidence="4 7" id="KW-1133">Transmembrane helix</keyword>
<dbReference type="GO" id="GO:0055120">
    <property type="term" value="C:striated muscle dense body"/>
    <property type="evidence" value="ECO:0007669"/>
    <property type="project" value="TreeGrafter"/>
</dbReference>
<evidence type="ECO:0008006" key="10">
    <source>
        <dbReference type="Google" id="ProtNLM"/>
    </source>
</evidence>
<dbReference type="OrthoDB" id="78663at2759"/>
<feature type="region of interest" description="Disordered" evidence="6">
    <location>
        <begin position="48"/>
        <end position="81"/>
    </location>
</feature>
<dbReference type="Proteomes" id="UP000502823">
    <property type="component" value="Unassembled WGS sequence"/>
</dbReference>
<comment type="similarity">
    <text evidence="2">Belongs to the unc-93 family.</text>
</comment>
<dbReference type="CDD" id="cd17406">
    <property type="entry name" value="MFS_unc93A_like"/>
    <property type="match status" value="1"/>
</dbReference>
<dbReference type="GO" id="GO:0006937">
    <property type="term" value="P:regulation of muscle contraction"/>
    <property type="evidence" value="ECO:0007669"/>
    <property type="project" value="TreeGrafter"/>
</dbReference>
<dbReference type="InterPro" id="IPR036259">
    <property type="entry name" value="MFS_trans_sf"/>
</dbReference>
<dbReference type="InterPro" id="IPR051951">
    <property type="entry name" value="UNC-93_regulatory"/>
</dbReference>
<keyword evidence="5 7" id="KW-0472">Membrane</keyword>
<proteinExistence type="inferred from homology"/>
<feature type="transmembrane region" description="Helical" evidence="7">
    <location>
        <begin position="156"/>
        <end position="174"/>
    </location>
</feature>
<dbReference type="Gene3D" id="1.20.1250.20">
    <property type="entry name" value="MFS general substrate transporter like domains"/>
    <property type="match status" value="2"/>
</dbReference>
<feature type="transmembrane region" description="Helical" evidence="7">
    <location>
        <begin position="369"/>
        <end position="390"/>
    </location>
</feature>
<dbReference type="PANTHER" id="PTHR19444">
    <property type="entry name" value="UNC-93 RELATED"/>
    <property type="match status" value="1"/>
</dbReference>
<dbReference type="SUPFAM" id="SSF103473">
    <property type="entry name" value="MFS general substrate transporter"/>
    <property type="match status" value="1"/>
</dbReference>
<accession>A0A6L2PCF8</accession>
<dbReference type="GO" id="GO:0005886">
    <property type="term" value="C:plasma membrane"/>
    <property type="evidence" value="ECO:0007669"/>
    <property type="project" value="TreeGrafter"/>
</dbReference>
<feature type="transmembrane region" description="Helical" evidence="7">
    <location>
        <begin position="180"/>
        <end position="199"/>
    </location>
</feature>
<name>A0A6L2PCF8_COPFO</name>
<feature type="compositionally biased region" description="Basic and acidic residues" evidence="6">
    <location>
        <begin position="50"/>
        <end position="59"/>
    </location>
</feature>